<name>A0A915CF20_PARUN</name>
<protein>
    <submittedName>
        <fullName evidence="3">Uncharacterized protein</fullName>
    </submittedName>
</protein>
<dbReference type="Proteomes" id="UP000887569">
    <property type="component" value="Unplaced"/>
</dbReference>
<reference evidence="3" key="1">
    <citation type="submission" date="2022-11" db="UniProtKB">
        <authorList>
            <consortium name="WormBaseParasite"/>
        </authorList>
    </citation>
    <scope>IDENTIFICATION</scope>
</reference>
<sequence>MMFTSASTMLSDTLLLLLLFVANLDHIHSLPMTQNTLEHGEAMERLFQAWMERRRNEMLERVKTEIATPKGFTTANCISLWRPGVYGEPCTYSSPP</sequence>
<feature type="chain" id="PRO_5037135110" evidence="1">
    <location>
        <begin position="30"/>
        <end position="96"/>
    </location>
</feature>
<accession>A0A915CF20</accession>
<feature type="signal peptide" evidence="1">
    <location>
        <begin position="1"/>
        <end position="29"/>
    </location>
</feature>
<dbReference type="AlphaFoldDB" id="A0A915CF20"/>
<organism evidence="2 3">
    <name type="scientific">Parascaris univalens</name>
    <name type="common">Nematode worm</name>
    <dbReference type="NCBI Taxonomy" id="6257"/>
    <lineage>
        <taxon>Eukaryota</taxon>
        <taxon>Metazoa</taxon>
        <taxon>Ecdysozoa</taxon>
        <taxon>Nematoda</taxon>
        <taxon>Chromadorea</taxon>
        <taxon>Rhabditida</taxon>
        <taxon>Spirurina</taxon>
        <taxon>Ascaridomorpha</taxon>
        <taxon>Ascaridoidea</taxon>
        <taxon>Ascarididae</taxon>
        <taxon>Parascaris</taxon>
    </lineage>
</organism>
<keyword evidence="2" id="KW-1185">Reference proteome</keyword>
<evidence type="ECO:0000256" key="1">
    <source>
        <dbReference type="SAM" id="SignalP"/>
    </source>
</evidence>
<proteinExistence type="predicted"/>
<evidence type="ECO:0000313" key="2">
    <source>
        <dbReference type="Proteomes" id="UP000887569"/>
    </source>
</evidence>
<dbReference type="WBParaSite" id="PgR140_g015_t01">
    <property type="protein sequence ID" value="PgR140_g015_t01"/>
    <property type="gene ID" value="PgR140_g015"/>
</dbReference>
<keyword evidence="1" id="KW-0732">Signal</keyword>
<evidence type="ECO:0000313" key="3">
    <source>
        <dbReference type="WBParaSite" id="PgR140_g015_t01"/>
    </source>
</evidence>